<dbReference type="InterPro" id="IPR015797">
    <property type="entry name" value="NUDIX_hydrolase-like_dom_sf"/>
</dbReference>
<dbReference type="PROSITE" id="PS51462">
    <property type="entry name" value="NUDIX"/>
    <property type="match status" value="1"/>
</dbReference>
<feature type="domain" description="Nudix hydrolase" evidence="6">
    <location>
        <begin position="31"/>
        <end position="160"/>
    </location>
</feature>
<evidence type="ECO:0000313" key="8">
    <source>
        <dbReference type="Proteomes" id="UP001519363"/>
    </source>
</evidence>
<dbReference type="Pfam" id="PF00293">
    <property type="entry name" value="NUDIX"/>
    <property type="match status" value="1"/>
</dbReference>
<gene>
    <name evidence="7" type="ORF">JOF53_001596</name>
</gene>
<dbReference type="InterPro" id="IPR020084">
    <property type="entry name" value="NUDIX_hydrolase_CS"/>
</dbReference>
<keyword evidence="4" id="KW-0378">Hydrolase</keyword>
<keyword evidence="5" id="KW-0460">Magnesium</keyword>
<dbReference type="SUPFAM" id="SSF55811">
    <property type="entry name" value="Nudix"/>
    <property type="match status" value="1"/>
</dbReference>
<comment type="caution">
    <text evidence="7">The sequence shown here is derived from an EMBL/GenBank/DDBJ whole genome shotgun (WGS) entry which is preliminary data.</text>
</comment>
<dbReference type="Gene3D" id="3.90.79.10">
    <property type="entry name" value="Nucleoside Triphosphate Pyrophosphohydrolase"/>
    <property type="match status" value="1"/>
</dbReference>
<evidence type="ECO:0000256" key="3">
    <source>
        <dbReference type="ARBA" id="ARBA00022723"/>
    </source>
</evidence>
<dbReference type="RefSeq" id="WP_249044617.1">
    <property type="nucleotide sequence ID" value="NZ_JAGIOO010000001.1"/>
</dbReference>
<dbReference type="PIRSF" id="PIRSF017340">
    <property type="entry name" value="Nudix_hydro"/>
    <property type="match status" value="1"/>
</dbReference>
<evidence type="ECO:0000256" key="5">
    <source>
        <dbReference type="ARBA" id="ARBA00022842"/>
    </source>
</evidence>
<comment type="cofactor">
    <cofactor evidence="1">
        <name>Mg(2+)</name>
        <dbReference type="ChEBI" id="CHEBI:18420"/>
    </cofactor>
</comment>
<dbReference type="InterPro" id="IPR024195">
    <property type="entry name" value="NUDIX_hydrolase_YfcD_pred"/>
</dbReference>
<dbReference type="PANTHER" id="PTHR10885:SF0">
    <property type="entry name" value="ISOPENTENYL-DIPHOSPHATE DELTA-ISOMERASE"/>
    <property type="match status" value="1"/>
</dbReference>
<dbReference type="InterPro" id="IPR000086">
    <property type="entry name" value="NUDIX_hydrolase_dom"/>
</dbReference>
<comment type="similarity">
    <text evidence="2">Belongs to the Nudix hydrolase family.</text>
</comment>
<evidence type="ECO:0000256" key="4">
    <source>
        <dbReference type="ARBA" id="ARBA00022801"/>
    </source>
</evidence>
<keyword evidence="3" id="KW-0479">Metal-binding</keyword>
<evidence type="ECO:0000256" key="1">
    <source>
        <dbReference type="ARBA" id="ARBA00001946"/>
    </source>
</evidence>
<dbReference type="EMBL" id="JAGIOO010000001">
    <property type="protein sequence ID" value="MBP2472724.1"/>
    <property type="molecule type" value="Genomic_DNA"/>
</dbReference>
<dbReference type="Proteomes" id="UP001519363">
    <property type="component" value="Unassembled WGS sequence"/>
</dbReference>
<evidence type="ECO:0000259" key="6">
    <source>
        <dbReference type="PROSITE" id="PS51462"/>
    </source>
</evidence>
<keyword evidence="8" id="KW-1185">Reference proteome</keyword>
<sequence length="170" mass="19012">MSARDELVAIYDEHGREVGSAPRWRMRAEGLWHASTAILLRSTDGERVYVHQRTDTKDVNPGRFDCWAGGVLGAGEDPAECAERELAEELGVSGVPLEFLWVLPFVAGSVRAHQYAYQAFSDGPVTWQPSEVAGGEWLAFAELRARLADPDWPFVDDGRFHIEHWFATRG</sequence>
<evidence type="ECO:0000313" key="7">
    <source>
        <dbReference type="EMBL" id="MBP2472724.1"/>
    </source>
</evidence>
<proteinExistence type="inferred from homology"/>
<name>A0ABS5A811_9PSEU</name>
<accession>A0ABS5A811</accession>
<dbReference type="CDD" id="cd04697">
    <property type="entry name" value="NUDIX_Hydrolase"/>
    <property type="match status" value="1"/>
</dbReference>
<dbReference type="PROSITE" id="PS00893">
    <property type="entry name" value="NUDIX_BOX"/>
    <property type="match status" value="1"/>
</dbReference>
<organism evidence="7 8">
    <name type="scientific">Crossiella equi</name>
    <dbReference type="NCBI Taxonomy" id="130796"/>
    <lineage>
        <taxon>Bacteria</taxon>
        <taxon>Bacillati</taxon>
        <taxon>Actinomycetota</taxon>
        <taxon>Actinomycetes</taxon>
        <taxon>Pseudonocardiales</taxon>
        <taxon>Pseudonocardiaceae</taxon>
        <taxon>Crossiella</taxon>
    </lineage>
</organism>
<dbReference type="PANTHER" id="PTHR10885">
    <property type="entry name" value="ISOPENTENYL-DIPHOSPHATE DELTA-ISOMERASE"/>
    <property type="match status" value="1"/>
</dbReference>
<protein>
    <submittedName>
        <fullName evidence="7">8-oxo-dGTP pyrophosphatase MutT (NUDIX family)</fullName>
    </submittedName>
</protein>
<evidence type="ECO:0000256" key="2">
    <source>
        <dbReference type="ARBA" id="ARBA00005582"/>
    </source>
</evidence>
<reference evidence="7 8" key="1">
    <citation type="submission" date="2021-03" db="EMBL/GenBank/DDBJ databases">
        <title>Sequencing the genomes of 1000 actinobacteria strains.</title>
        <authorList>
            <person name="Klenk H.-P."/>
        </authorList>
    </citation>
    <scope>NUCLEOTIDE SEQUENCE [LARGE SCALE GENOMIC DNA]</scope>
    <source>
        <strain evidence="7 8">DSM 44580</strain>
    </source>
</reference>